<comment type="caution">
    <text evidence="2">The sequence shown here is derived from an EMBL/GenBank/DDBJ whole genome shotgun (WGS) entry which is preliminary data.</text>
</comment>
<dbReference type="InterPro" id="IPR006119">
    <property type="entry name" value="Resolv_N"/>
</dbReference>
<evidence type="ECO:0000259" key="1">
    <source>
        <dbReference type="PROSITE" id="PS51736"/>
    </source>
</evidence>
<dbReference type="SUPFAM" id="SSF109709">
    <property type="entry name" value="KorB DNA-binding domain-like"/>
    <property type="match status" value="1"/>
</dbReference>
<gene>
    <name evidence="2" type="ORF">C8P66_13417</name>
</gene>
<sequence>MAREQLIEVTVDASDALADIERGLIDVVVVYKIDRLSRALMDFAKLVEVFDANSVTFVSVTQSFNTTTSMGRLTLNILLSFAQFEREVIGERIRDKVAASRADTTLVKAVARAFRWRRLIETGRYSTIDDLAAGEKINSSYVSRLLRLTLLAPDIVEAILDGQQPSEMMLPELMKGVPTTWEVQRWRSGRSAGQ</sequence>
<name>A0A2W7IJL6_9PROT</name>
<dbReference type="InterPro" id="IPR050639">
    <property type="entry name" value="SSR_resolvase"/>
</dbReference>
<protein>
    <submittedName>
        <fullName evidence="2">Resolvase-like protein</fullName>
    </submittedName>
</protein>
<reference evidence="2 3" key="1">
    <citation type="submission" date="2018-06" db="EMBL/GenBank/DDBJ databases">
        <title>Genomic Encyclopedia of Archaeal and Bacterial Type Strains, Phase II (KMG-II): from individual species to whole genera.</title>
        <authorList>
            <person name="Goeker M."/>
        </authorList>
    </citation>
    <scope>NUCLEOTIDE SEQUENCE [LARGE SCALE GENOMIC DNA]</scope>
    <source>
        <strain evidence="2 3">DSM 24525</strain>
    </source>
</reference>
<dbReference type="GO" id="GO:0003677">
    <property type="term" value="F:DNA binding"/>
    <property type="evidence" value="ECO:0007669"/>
    <property type="project" value="InterPro"/>
</dbReference>
<proteinExistence type="predicted"/>
<accession>A0A2W7IJL6</accession>
<dbReference type="SUPFAM" id="SSF53041">
    <property type="entry name" value="Resolvase-like"/>
    <property type="match status" value="1"/>
</dbReference>
<dbReference type="CDD" id="cd03768">
    <property type="entry name" value="SR_ResInv"/>
    <property type="match status" value="1"/>
</dbReference>
<dbReference type="Proteomes" id="UP000249688">
    <property type="component" value="Unassembled WGS sequence"/>
</dbReference>
<dbReference type="SMART" id="SM00857">
    <property type="entry name" value="Resolvase"/>
    <property type="match status" value="1"/>
</dbReference>
<dbReference type="Gene3D" id="3.40.50.1390">
    <property type="entry name" value="Resolvase, N-terminal catalytic domain"/>
    <property type="match status" value="1"/>
</dbReference>
<dbReference type="PANTHER" id="PTHR30461">
    <property type="entry name" value="DNA-INVERTASE FROM LAMBDOID PROPHAGE"/>
    <property type="match status" value="1"/>
</dbReference>
<evidence type="ECO:0000313" key="2">
    <source>
        <dbReference type="EMBL" id="PZW38723.1"/>
    </source>
</evidence>
<dbReference type="PROSITE" id="PS51736">
    <property type="entry name" value="RECOMBINASES_3"/>
    <property type="match status" value="1"/>
</dbReference>
<dbReference type="GO" id="GO:0000150">
    <property type="term" value="F:DNA strand exchange activity"/>
    <property type="evidence" value="ECO:0007669"/>
    <property type="project" value="InterPro"/>
</dbReference>
<evidence type="ECO:0000313" key="3">
    <source>
        <dbReference type="Proteomes" id="UP000249688"/>
    </source>
</evidence>
<keyword evidence="3" id="KW-1185">Reference proteome</keyword>
<dbReference type="Pfam" id="PF00239">
    <property type="entry name" value="Resolvase"/>
    <property type="match status" value="1"/>
</dbReference>
<feature type="domain" description="Resolvase/invertase-type recombinase catalytic" evidence="1">
    <location>
        <begin position="1"/>
        <end position="104"/>
    </location>
</feature>
<dbReference type="AlphaFoldDB" id="A0A2W7IJL6"/>
<dbReference type="EMBL" id="QKYU01000034">
    <property type="protein sequence ID" value="PZW38723.1"/>
    <property type="molecule type" value="Genomic_DNA"/>
</dbReference>
<dbReference type="PANTHER" id="PTHR30461:SF23">
    <property type="entry name" value="DNA RECOMBINASE-RELATED"/>
    <property type="match status" value="1"/>
</dbReference>
<organism evidence="2 3">
    <name type="scientific">Humitalea rosea</name>
    <dbReference type="NCBI Taxonomy" id="990373"/>
    <lineage>
        <taxon>Bacteria</taxon>
        <taxon>Pseudomonadati</taxon>
        <taxon>Pseudomonadota</taxon>
        <taxon>Alphaproteobacteria</taxon>
        <taxon>Acetobacterales</taxon>
        <taxon>Roseomonadaceae</taxon>
        <taxon>Humitalea</taxon>
    </lineage>
</organism>
<dbReference type="InterPro" id="IPR036162">
    <property type="entry name" value="Resolvase-like_N_sf"/>
</dbReference>